<evidence type="ECO:0000313" key="2">
    <source>
        <dbReference type="EMBL" id="MBM5572663.1"/>
    </source>
</evidence>
<dbReference type="RefSeq" id="WP_203571991.1">
    <property type="nucleotide sequence ID" value="NZ_WOFE01000009.1"/>
</dbReference>
<organism evidence="2 3">
    <name type="scientific">Deefgea chitinilytica</name>
    <dbReference type="NCBI Taxonomy" id="570276"/>
    <lineage>
        <taxon>Bacteria</taxon>
        <taxon>Pseudomonadati</taxon>
        <taxon>Pseudomonadota</taxon>
        <taxon>Betaproteobacteria</taxon>
        <taxon>Neisseriales</taxon>
        <taxon>Chitinibacteraceae</taxon>
        <taxon>Deefgea</taxon>
    </lineage>
</organism>
<evidence type="ECO:0000256" key="1">
    <source>
        <dbReference type="SAM" id="SignalP"/>
    </source>
</evidence>
<evidence type="ECO:0000313" key="3">
    <source>
        <dbReference type="Proteomes" id="UP001195660"/>
    </source>
</evidence>
<dbReference type="EMBL" id="WOFE01000009">
    <property type="protein sequence ID" value="MBM5572663.1"/>
    <property type="molecule type" value="Genomic_DNA"/>
</dbReference>
<protein>
    <recommendedName>
        <fullName evidence="4">IPTL-CTERM sorting domain-containing protein</fullName>
    </recommendedName>
</protein>
<sequence length="105" mass="10974">MLLRTFVSTVLVFTSLAWVPSAQAAVVPVVGAMQGTTIFAAQNGSLEQSLQPAAATALQIHPVLGAPTKPVVNSNPSDANSNIYAMLALGALGLTVIRRKRYGRK</sequence>
<feature type="signal peptide" evidence="1">
    <location>
        <begin position="1"/>
        <end position="24"/>
    </location>
</feature>
<dbReference type="Proteomes" id="UP001195660">
    <property type="component" value="Unassembled WGS sequence"/>
</dbReference>
<keyword evidence="1" id="KW-0732">Signal</keyword>
<accession>A0ABS2CGU4</accession>
<proteinExistence type="predicted"/>
<feature type="chain" id="PRO_5046505073" description="IPTL-CTERM sorting domain-containing protein" evidence="1">
    <location>
        <begin position="25"/>
        <end position="105"/>
    </location>
</feature>
<comment type="caution">
    <text evidence="2">The sequence shown here is derived from an EMBL/GenBank/DDBJ whole genome shotgun (WGS) entry which is preliminary data.</text>
</comment>
<keyword evidence="3" id="KW-1185">Reference proteome</keyword>
<name>A0ABS2CGU4_9NEIS</name>
<reference evidence="2 3" key="1">
    <citation type="submission" date="2019-11" db="EMBL/GenBank/DDBJ databases">
        <title>Novel Deefgea species.</title>
        <authorList>
            <person name="Han J.-H."/>
        </authorList>
    </citation>
    <scope>NUCLEOTIDE SEQUENCE [LARGE SCALE GENOMIC DNA]</scope>
    <source>
        <strain evidence="2 3">LMG 24817</strain>
    </source>
</reference>
<evidence type="ECO:0008006" key="4">
    <source>
        <dbReference type="Google" id="ProtNLM"/>
    </source>
</evidence>
<gene>
    <name evidence="2" type="ORF">GM173_13900</name>
</gene>